<keyword evidence="4" id="KW-1185">Reference proteome</keyword>
<sequence length="285" mass="31538">MILITGSSGQLGSYLIESIPNSVGLDIRPSKFTEIVGDIRGNLDILLKNYEIDAIIHAAAQVSVVKSVEDPKNDADNNIMGTINLLEYARKYDVEQFIYISSAAVYGEPKYLPIDERHPTGPKSPYGLSKLTGERYSLLYSELYGLKVASIRPFNIFSPRQDPNSPYSGVISIFVSRAKKGLPLIIYGDGEQTRDFVNVQDVVHLVKLALAKKADGVYNCGTGKETSINELAKIIAELSGKGIKIVHDKPREGDIRKSYADISKAIEIGYEPKTNLKEDLKNYFF</sequence>
<dbReference type="AlphaFoldDB" id="B5IDL6"/>
<dbReference type="Gene3D" id="3.40.50.720">
    <property type="entry name" value="NAD(P)-binding Rossmann-like Domain"/>
    <property type="match status" value="1"/>
</dbReference>
<name>B5IDL6_ACIB4</name>
<dbReference type="HOGENOM" id="CLU_007383_1_7_2"/>
<dbReference type="KEGG" id="abi:Aboo_0279"/>
<dbReference type="EMBL" id="CP001941">
    <property type="protein sequence ID" value="ADD08090.1"/>
    <property type="molecule type" value="Genomic_DNA"/>
</dbReference>
<reference evidence="3" key="1">
    <citation type="submission" date="2010-02" db="EMBL/GenBank/DDBJ databases">
        <title>Complete sequence of Aciduliprofundum boonei T469.</title>
        <authorList>
            <consortium name="US DOE Joint Genome Institute"/>
            <person name="Lucas S."/>
            <person name="Copeland A."/>
            <person name="Lapidus A."/>
            <person name="Cheng J.-F."/>
            <person name="Bruce D."/>
            <person name="Goodwin L."/>
            <person name="Pitluck S."/>
            <person name="Saunders E."/>
            <person name="Detter J.C."/>
            <person name="Han C."/>
            <person name="Tapia R."/>
            <person name="Land M."/>
            <person name="Hauser L."/>
            <person name="Kyrpides N."/>
            <person name="Mikhailova N."/>
            <person name="Flores G."/>
            <person name="Reysenbach A.-L."/>
            <person name="Woyke T."/>
        </authorList>
    </citation>
    <scope>NUCLEOTIDE SEQUENCE</scope>
    <source>
        <strain evidence="3">T469</strain>
    </source>
</reference>
<dbReference type="InterPro" id="IPR001509">
    <property type="entry name" value="Epimerase_deHydtase"/>
</dbReference>
<evidence type="ECO:0000256" key="1">
    <source>
        <dbReference type="ARBA" id="ARBA00007637"/>
    </source>
</evidence>
<dbReference type="GeneID" id="8827221"/>
<dbReference type="InterPro" id="IPR036291">
    <property type="entry name" value="NAD(P)-bd_dom_sf"/>
</dbReference>
<comment type="similarity">
    <text evidence="1">Belongs to the NAD(P)-dependent epimerase/dehydratase family.</text>
</comment>
<organism evidence="3 4">
    <name type="scientific">Aciduliprofundum boonei (strain DSM 19572 / T469)</name>
    <dbReference type="NCBI Taxonomy" id="439481"/>
    <lineage>
        <taxon>Archaea</taxon>
        <taxon>Methanobacteriati</taxon>
        <taxon>Thermoplasmatota</taxon>
        <taxon>DHVE2 group</taxon>
        <taxon>Candidatus Aciduliprofundum</taxon>
    </lineage>
</organism>
<dbReference type="PANTHER" id="PTHR43000">
    <property type="entry name" value="DTDP-D-GLUCOSE 4,6-DEHYDRATASE-RELATED"/>
    <property type="match status" value="1"/>
</dbReference>
<evidence type="ECO:0000313" key="4">
    <source>
        <dbReference type="Proteomes" id="UP000001400"/>
    </source>
</evidence>
<protein>
    <submittedName>
        <fullName evidence="3">NAD-dependent epimerase/dehydratase</fullName>
    </submittedName>
</protein>
<dbReference type="Proteomes" id="UP000001400">
    <property type="component" value="Chromosome"/>
</dbReference>
<feature type="domain" description="NAD-dependent epimerase/dehydratase" evidence="2">
    <location>
        <begin position="2"/>
        <end position="221"/>
    </location>
</feature>
<gene>
    <name evidence="3" type="ordered locus">Aboo_0279</name>
</gene>
<dbReference type="eggNOG" id="arCOG01369">
    <property type="taxonomic scope" value="Archaea"/>
</dbReference>
<dbReference type="SUPFAM" id="SSF51735">
    <property type="entry name" value="NAD(P)-binding Rossmann-fold domains"/>
    <property type="match status" value="1"/>
</dbReference>
<dbReference type="Pfam" id="PF01370">
    <property type="entry name" value="Epimerase"/>
    <property type="match status" value="1"/>
</dbReference>
<evidence type="ECO:0000259" key="2">
    <source>
        <dbReference type="Pfam" id="PF01370"/>
    </source>
</evidence>
<evidence type="ECO:0000313" key="3">
    <source>
        <dbReference type="EMBL" id="ADD08090.1"/>
    </source>
</evidence>
<dbReference type="RefSeq" id="WP_008084474.1">
    <property type="nucleotide sequence ID" value="NC_013926.1"/>
</dbReference>
<proteinExistence type="inferred from homology"/>
<dbReference type="OrthoDB" id="4907at2157"/>
<dbReference type="STRING" id="439481.Aboo_0279"/>
<accession>B5IDL6</accession>